<feature type="coiled-coil region" evidence="1">
    <location>
        <begin position="1243"/>
        <end position="1300"/>
    </location>
</feature>
<proteinExistence type="predicted"/>
<name>A0A1E4SVB3_9ASCO</name>
<dbReference type="InterPro" id="IPR011021">
    <property type="entry name" value="Arrestin-like_N"/>
</dbReference>
<dbReference type="InterPro" id="IPR014752">
    <property type="entry name" value="Arrestin-like_C"/>
</dbReference>
<dbReference type="GO" id="GO:0070086">
    <property type="term" value="P:ubiquitin-dependent endocytosis"/>
    <property type="evidence" value="ECO:0007669"/>
    <property type="project" value="TreeGrafter"/>
</dbReference>
<feature type="compositionally biased region" description="Polar residues" evidence="2">
    <location>
        <begin position="972"/>
        <end position="981"/>
    </location>
</feature>
<dbReference type="SMART" id="SM01017">
    <property type="entry name" value="Arrestin_C"/>
    <property type="match status" value="1"/>
</dbReference>
<dbReference type="GO" id="GO:0005829">
    <property type="term" value="C:cytosol"/>
    <property type="evidence" value="ECO:0007669"/>
    <property type="project" value="TreeGrafter"/>
</dbReference>
<feature type="compositionally biased region" description="Polar residues" evidence="2">
    <location>
        <begin position="778"/>
        <end position="802"/>
    </location>
</feature>
<dbReference type="GO" id="GO:0005886">
    <property type="term" value="C:plasma membrane"/>
    <property type="evidence" value="ECO:0007669"/>
    <property type="project" value="TreeGrafter"/>
</dbReference>
<feature type="compositionally biased region" description="Low complexity" evidence="2">
    <location>
        <begin position="744"/>
        <end position="754"/>
    </location>
</feature>
<dbReference type="PANTHER" id="PTHR11188">
    <property type="entry name" value="ARRESTIN DOMAIN CONTAINING PROTEIN"/>
    <property type="match status" value="1"/>
</dbReference>
<reference evidence="5" key="1">
    <citation type="submission" date="2016-04" db="EMBL/GenBank/DDBJ databases">
        <title>Comparative genomics of biotechnologically important yeasts.</title>
        <authorList>
            <consortium name="DOE Joint Genome Institute"/>
            <person name="Riley R."/>
            <person name="Haridas S."/>
            <person name="Wolfe K.H."/>
            <person name="Lopes M.R."/>
            <person name="Hittinger C.T."/>
            <person name="Goker M."/>
            <person name="Salamov A."/>
            <person name="Wisecaver J."/>
            <person name="Long T.M."/>
            <person name="Aerts A.L."/>
            <person name="Barry K."/>
            <person name="Choi C."/>
            <person name="Clum A."/>
            <person name="Coughlan A.Y."/>
            <person name="Deshpande S."/>
            <person name="Douglass A.P."/>
            <person name="Hanson S.J."/>
            <person name="Klenk H.-P."/>
            <person name="Labutti K."/>
            <person name="Lapidus A."/>
            <person name="Lindquist E."/>
            <person name="Lipzen A."/>
            <person name="Meier-Kolthoff J.P."/>
            <person name="Ohm R.A."/>
            <person name="Otillar R.P."/>
            <person name="Pangilinan J."/>
            <person name="Peng Y."/>
            <person name="Rokas A."/>
            <person name="Rosa C.A."/>
            <person name="Scheuner C."/>
            <person name="Sibirny A.A."/>
            <person name="Slot J.C."/>
            <person name="Stielow J.B."/>
            <person name="Sun H."/>
            <person name="Kurtzman C.P."/>
            <person name="Blackwell M."/>
            <person name="Grigoriev I.V."/>
            <person name="Jeffries T.W."/>
        </authorList>
    </citation>
    <scope>NUCLEOTIDE SEQUENCE [LARGE SCALE GENOMIC DNA]</scope>
    <source>
        <strain evidence="5">NRRL YB-2248</strain>
    </source>
</reference>
<feature type="compositionally biased region" description="Polar residues" evidence="2">
    <location>
        <begin position="1075"/>
        <end position="1084"/>
    </location>
</feature>
<feature type="compositionally biased region" description="Low complexity" evidence="2">
    <location>
        <begin position="840"/>
        <end position="876"/>
    </location>
</feature>
<dbReference type="InterPro" id="IPR011022">
    <property type="entry name" value="Arrestin_C-like"/>
</dbReference>
<keyword evidence="5" id="KW-1185">Reference proteome</keyword>
<dbReference type="Proteomes" id="UP000094801">
    <property type="component" value="Unassembled WGS sequence"/>
</dbReference>
<organism evidence="4 5">
    <name type="scientific">[Candida] arabinofermentans NRRL YB-2248</name>
    <dbReference type="NCBI Taxonomy" id="983967"/>
    <lineage>
        <taxon>Eukaryota</taxon>
        <taxon>Fungi</taxon>
        <taxon>Dikarya</taxon>
        <taxon>Ascomycota</taxon>
        <taxon>Saccharomycotina</taxon>
        <taxon>Pichiomycetes</taxon>
        <taxon>Pichiales</taxon>
        <taxon>Pichiaceae</taxon>
        <taxon>Ogataea</taxon>
        <taxon>Ogataea/Candida clade</taxon>
    </lineage>
</organism>
<dbReference type="GO" id="GO:0030674">
    <property type="term" value="F:protein-macromolecule adaptor activity"/>
    <property type="evidence" value="ECO:0007669"/>
    <property type="project" value="TreeGrafter"/>
</dbReference>
<feature type="non-terminal residue" evidence="4">
    <location>
        <position position="1386"/>
    </location>
</feature>
<feature type="compositionally biased region" description="Polar residues" evidence="2">
    <location>
        <begin position="814"/>
        <end position="838"/>
    </location>
</feature>
<feature type="compositionally biased region" description="Basic and acidic residues" evidence="2">
    <location>
        <begin position="958"/>
        <end position="971"/>
    </location>
</feature>
<dbReference type="EMBL" id="KV453863">
    <property type="protein sequence ID" value="ODV83451.1"/>
    <property type="molecule type" value="Genomic_DNA"/>
</dbReference>
<dbReference type="OrthoDB" id="2333384at2759"/>
<evidence type="ECO:0000256" key="1">
    <source>
        <dbReference type="SAM" id="Coils"/>
    </source>
</evidence>
<feature type="compositionally biased region" description="Polar residues" evidence="2">
    <location>
        <begin position="1007"/>
        <end position="1017"/>
    </location>
</feature>
<dbReference type="Pfam" id="PF02752">
    <property type="entry name" value="Arrestin_C"/>
    <property type="match status" value="1"/>
</dbReference>
<feature type="region of interest" description="Disordered" evidence="2">
    <location>
        <begin position="954"/>
        <end position="1017"/>
    </location>
</feature>
<feature type="coiled-coil region" evidence="1">
    <location>
        <begin position="1354"/>
        <end position="1381"/>
    </location>
</feature>
<feature type="domain" description="Arrestin C-terminal-like" evidence="3">
    <location>
        <begin position="263"/>
        <end position="427"/>
    </location>
</feature>
<gene>
    <name evidence="4" type="ORF">CANARDRAFT_184368</name>
</gene>
<feature type="region of interest" description="Disordered" evidence="2">
    <location>
        <begin position="619"/>
        <end position="638"/>
    </location>
</feature>
<sequence>MGKTTKKGSRQPTLFDIRLRSTDRNVIVLKGPENEAAPALFSGVIALSVVEPTTIKKLSLKLYATLKLQWDDTIQGTKTSYTRPIRYSKILYDFEWDSLNLQGFLQTHNSQLSSSFESTHAPQLLKSSSTSGFTTGKLTRSNHSSSTSLSGLGSSTQLSKHKSSSNLSSLNLSAFTSSSSSKNESVTLPEGNYEFPFHTVLDGSIPESVEGLPGCSLVYILQSTIERGRFSNPIVTKKHIHVIRTLAADAPDLTETVAVDNTWPGKVDYSISVPTRSVAIGSKCQIEMILVPLMKGLKLGNVKISLIEHYSYATNTATRQDDREILKKTLRKVTVDQHGKDVWTDAEMDIDGVFYRSSELVLAQDKWEINTALDLPAKLANVTQDCDISHYIKVRHKLKFSIALINSDGHASELRATLPISLFISPFVPIEARVLSEFEDGIKYQNAEDVTIHYKGEQLLFEHDPVQHLLSNPATPSGTSSNHLSSSAPFSTQDLMAPPNYENHVYDRIWSEVGTPAESPMLSGTDTPRAIDIPAIPTINATSLAAARTTLGEFNMTPAESRFSSQLMANLTQLHHQSNETPSVEARGVDYFSFSPAPNEPTQPSHGNSLPSSVGNTIHGPAFGTGTSQVPSTPGGVPSHSGLMSPGVMSPVQHLSRVNSFIHDASGGGSPALSYSGHDSADELRWDGAVLSKVPSYETAIRSDVNEIDMTPAYQPPTNEHHSSSHINLDLLDSRLRNVNISQSNNTHSHTSSSPARLSRNQTSTTMQLLARNKEHSNLTSGLAKSRGSSSNTSPAESRNQSSANLMALRASSQSILTSASPQPSGITSSASNSQLDYGSQASSSIAIPDPASVHSPTHASFPTSSSSISTSSNQGTSNIAVGALKKRPDLLPRSSSGFHLHLHKSSGSFTNLNFLHKKDNNAGSFDTSRSNFETSSSGEDVMKVGLLEDTITTSSHTMRESNRSTSDGENHLAQSSSLVNQYDDFTGSMPHQGKSSQRDKGGLTLHHSTGNSNGLQNLAQTMSTDQSTLRVPNFILEANSKLGTYPWDQPVSSSSLASTYGSIGHQRELWSGDGTRNSTSSMGTVTSNTAATTSSLGVATSHIPSPNENVYNQLYDPKSLSQQDTIIPQTNNSDMDSLLFSLMQININSNSNNNNNNNNNNSSSSSSNNNNNSHSSSNNNSNNNSNSNSNSITNSNNSQTITINGLQVTRNQIPKQNLQNVSRGDTGSDDLKVQCLLKDSIILKLEKEIKRIQLILKSASSKNSDPGSFEIPKNHEELYLRLTEKLESTQSDLEDTKLRLEAVLTAVTLNPLHSATKDGTYDEEEIAHKIISKMQMLTEENEEMSKMLSYGKSKEKDIEIGLLRRENQELKRKIMKLESKVIESK</sequence>
<dbReference type="STRING" id="983967.A0A1E4SVB3"/>
<evidence type="ECO:0000313" key="5">
    <source>
        <dbReference type="Proteomes" id="UP000094801"/>
    </source>
</evidence>
<dbReference type="PANTHER" id="PTHR11188:SF17">
    <property type="entry name" value="FI21816P1"/>
    <property type="match status" value="1"/>
</dbReference>
<feature type="region of interest" description="Disordered" evidence="2">
    <location>
        <begin position="777"/>
        <end position="802"/>
    </location>
</feature>
<feature type="region of interest" description="Disordered" evidence="2">
    <location>
        <begin position="1150"/>
        <end position="1199"/>
    </location>
</feature>
<dbReference type="Pfam" id="PF00339">
    <property type="entry name" value="Arrestin_N"/>
    <property type="match status" value="1"/>
</dbReference>
<feature type="region of interest" description="Disordered" evidence="2">
    <location>
        <begin position="743"/>
        <end position="763"/>
    </location>
</feature>
<evidence type="ECO:0000313" key="4">
    <source>
        <dbReference type="EMBL" id="ODV83451.1"/>
    </source>
</evidence>
<feature type="region of interest" description="Disordered" evidence="2">
    <location>
        <begin position="127"/>
        <end position="163"/>
    </location>
</feature>
<protein>
    <recommendedName>
        <fullName evidence="3">Arrestin C-terminal-like domain-containing protein</fullName>
    </recommendedName>
</protein>
<dbReference type="GO" id="GO:0031625">
    <property type="term" value="F:ubiquitin protein ligase binding"/>
    <property type="evidence" value="ECO:0007669"/>
    <property type="project" value="TreeGrafter"/>
</dbReference>
<keyword evidence="1" id="KW-0175">Coiled coil</keyword>
<dbReference type="Gene3D" id="2.60.40.640">
    <property type="match status" value="1"/>
</dbReference>
<evidence type="ECO:0000259" key="3">
    <source>
        <dbReference type="SMART" id="SM01017"/>
    </source>
</evidence>
<evidence type="ECO:0000256" key="2">
    <source>
        <dbReference type="SAM" id="MobiDB-lite"/>
    </source>
</evidence>
<feature type="region of interest" description="Disordered" evidence="2">
    <location>
        <begin position="814"/>
        <end position="876"/>
    </location>
</feature>
<dbReference type="InterPro" id="IPR050357">
    <property type="entry name" value="Arrestin_domain-protein"/>
</dbReference>
<accession>A0A1E4SVB3</accession>
<feature type="region of interest" description="Disordered" evidence="2">
    <location>
        <begin position="1068"/>
        <end position="1088"/>
    </location>
</feature>